<organism evidence="1">
    <name type="scientific">marine metagenome</name>
    <dbReference type="NCBI Taxonomy" id="408172"/>
    <lineage>
        <taxon>unclassified sequences</taxon>
        <taxon>metagenomes</taxon>
        <taxon>ecological metagenomes</taxon>
    </lineage>
</organism>
<protein>
    <submittedName>
        <fullName evidence="1">Uncharacterized protein</fullName>
    </submittedName>
</protein>
<dbReference type="EMBL" id="UINC01123785">
    <property type="protein sequence ID" value="SVD00493.1"/>
    <property type="molecule type" value="Genomic_DNA"/>
</dbReference>
<sequence>YNSDNDYPKKFKIKGFYKVRFIRVFQLEKIILI</sequence>
<evidence type="ECO:0000313" key="1">
    <source>
        <dbReference type="EMBL" id="SVD00493.1"/>
    </source>
</evidence>
<gene>
    <name evidence="1" type="ORF">METZ01_LOCUS353347</name>
</gene>
<accession>A0A382RS28</accession>
<feature type="non-terminal residue" evidence="1">
    <location>
        <position position="1"/>
    </location>
</feature>
<dbReference type="AlphaFoldDB" id="A0A382RS28"/>
<name>A0A382RS28_9ZZZZ</name>
<reference evidence="1" key="1">
    <citation type="submission" date="2018-05" db="EMBL/GenBank/DDBJ databases">
        <authorList>
            <person name="Lanie J.A."/>
            <person name="Ng W.-L."/>
            <person name="Kazmierczak K.M."/>
            <person name="Andrzejewski T.M."/>
            <person name="Davidsen T.M."/>
            <person name="Wayne K.J."/>
            <person name="Tettelin H."/>
            <person name="Glass J.I."/>
            <person name="Rusch D."/>
            <person name="Podicherti R."/>
            <person name="Tsui H.-C.T."/>
            <person name="Winkler M.E."/>
        </authorList>
    </citation>
    <scope>NUCLEOTIDE SEQUENCE</scope>
</reference>
<proteinExistence type="predicted"/>